<dbReference type="AlphaFoldDB" id="A0A7Z7IV95"/>
<protein>
    <submittedName>
        <fullName evidence="1">Uncharacterized protein</fullName>
    </submittedName>
</protein>
<dbReference type="Proteomes" id="UP000234345">
    <property type="component" value="Unassembled WGS sequence"/>
</dbReference>
<dbReference type="EMBL" id="OCZC01000023">
    <property type="protein sequence ID" value="SOO22204.1"/>
    <property type="molecule type" value="Genomic_DNA"/>
</dbReference>
<accession>A0A7Z7IV95</accession>
<evidence type="ECO:0000313" key="1">
    <source>
        <dbReference type="EMBL" id="SOO22204.1"/>
    </source>
</evidence>
<gene>
    <name evidence="1" type="ORF">XFF6991_4929</name>
</gene>
<organism evidence="1 2">
    <name type="scientific">Xanthomonas campestris pv. phaseoli</name>
    <dbReference type="NCBI Taxonomy" id="317013"/>
    <lineage>
        <taxon>Bacteria</taxon>
        <taxon>Pseudomonadati</taxon>
        <taxon>Pseudomonadota</taxon>
        <taxon>Gammaproteobacteria</taxon>
        <taxon>Lysobacterales</taxon>
        <taxon>Lysobacteraceae</taxon>
        <taxon>Xanthomonas</taxon>
    </lineage>
</organism>
<evidence type="ECO:0000313" key="2">
    <source>
        <dbReference type="Proteomes" id="UP000234345"/>
    </source>
</evidence>
<name>A0A7Z7IV95_XANCH</name>
<reference evidence="1 2" key="1">
    <citation type="submission" date="2017-10" db="EMBL/GenBank/DDBJ databases">
        <authorList>
            <person name="Regsiter A."/>
            <person name="William W."/>
        </authorList>
    </citation>
    <scope>NUCLEOTIDE SEQUENCE [LARGE SCALE GENOMIC DNA]</scope>
    <source>
        <strain evidence="1 2">CFBP6991</strain>
    </source>
</reference>
<sequence length="36" mass="4509">MYSFDFLFIYKYLNFFNFFDNINHFMLSDFAFSSQS</sequence>
<proteinExistence type="predicted"/>
<comment type="caution">
    <text evidence="1">The sequence shown here is derived from an EMBL/GenBank/DDBJ whole genome shotgun (WGS) entry which is preliminary data.</text>
</comment>